<dbReference type="AlphaFoldDB" id="A0A9P8UDA6"/>
<evidence type="ECO:0000256" key="1">
    <source>
        <dbReference type="SAM" id="Coils"/>
    </source>
</evidence>
<name>A0A9P8UDA6_9PEZI</name>
<dbReference type="RefSeq" id="XP_045953964.1">
    <property type="nucleotide sequence ID" value="XM_046107959.1"/>
</dbReference>
<accession>A0A9P8UDA6</accession>
<dbReference type="Pfam" id="PF00107">
    <property type="entry name" value="ADH_zinc_N"/>
    <property type="match status" value="1"/>
</dbReference>
<comment type="caution">
    <text evidence="3">The sequence shown here is derived from an EMBL/GenBank/DDBJ whole genome shotgun (WGS) entry which is preliminary data.</text>
</comment>
<feature type="domain" description="Enoyl reductase (ER)" evidence="2">
    <location>
        <begin position="12"/>
        <end position="350"/>
    </location>
</feature>
<dbReference type="SUPFAM" id="SSF50129">
    <property type="entry name" value="GroES-like"/>
    <property type="match status" value="1"/>
</dbReference>
<keyword evidence="4" id="KW-1185">Reference proteome</keyword>
<dbReference type="Gene3D" id="3.90.180.10">
    <property type="entry name" value="Medium-chain alcohol dehydrogenases, catalytic domain"/>
    <property type="match status" value="1"/>
</dbReference>
<dbReference type="InterPro" id="IPR052711">
    <property type="entry name" value="Zinc_ADH-like"/>
</dbReference>
<dbReference type="OrthoDB" id="9930022at2759"/>
<evidence type="ECO:0000313" key="4">
    <source>
        <dbReference type="Proteomes" id="UP000758603"/>
    </source>
</evidence>
<dbReference type="SMART" id="SM00829">
    <property type="entry name" value="PKS_ER"/>
    <property type="match status" value="1"/>
</dbReference>
<dbReference type="PANTHER" id="PTHR45033">
    <property type="match status" value="1"/>
</dbReference>
<dbReference type="GeneID" id="70136850"/>
<feature type="coiled-coil region" evidence="1">
    <location>
        <begin position="322"/>
        <end position="349"/>
    </location>
</feature>
<dbReference type="InterPro" id="IPR036291">
    <property type="entry name" value="NAD(P)-bd_dom_sf"/>
</dbReference>
<dbReference type="Pfam" id="PF08240">
    <property type="entry name" value="ADH_N"/>
    <property type="match status" value="1"/>
</dbReference>
<dbReference type="SUPFAM" id="SSF51735">
    <property type="entry name" value="NAD(P)-binding Rossmann-fold domains"/>
    <property type="match status" value="1"/>
</dbReference>
<evidence type="ECO:0000313" key="3">
    <source>
        <dbReference type="EMBL" id="KAH6647452.1"/>
    </source>
</evidence>
<organism evidence="3 4">
    <name type="scientific">Truncatella angustata</name>
    <dbReference type="NCBI Taxonomy" id="152316"/>
    <lineage>
        <taxon>Eukaryota</taxon>
        <taxon>Fungi</taxon>
        <taxon>Dikarya</taxon>
        <taxon>Ascomycota</taxon>
        <taxon>Pezizomycotina</taxon>
        <taxon>Sordariomycetes</taxon>
        <taxon>Xylariomycetidae</taxon>
        <taxon>Amphisphaeriales</taxon>
        <taxon>Sporocadaceae</taxon>
        <taxon>Truncatella</taxon>
    </lineage>
</organism>
<dbReference type="InterPro" id="IPR020843">
    <property type="entry name" value="ER"/>
</dbReference>
<gene>
    <name evidence="3" type="ORF">BKA67DRAFT_662241</name>
</gene>
<dbReference type="EMBL" id="JAGPXC010000008">
    <property type="protein sequence ID" value="KAH6647452.1"/>
    <property type="molecule type" value="Genomic_DNA"/>
</dbReference>
<dbReference type="Proteomes" id="UP000758603">
    <property type="component" value="Unassembled WGS sequence"/>
</dbReference>
<dbReference type="CDD" id="cd08276">
    <property type="entry name" value="MDR7"/>
    <property type="match status" value="1"/>
</dbReference>
<dbReference type="InterPro" id="IPR011032">
    <property type="entry name" value="GroES-like_sf"/>
</dbReference>
<evidence type="ECO:0000259" key="2">
    <source>
        <dbReference type="SMART" id="SM00829"/>
    </source>
</evidence>
<reference evidence="3" key="1">
    <citation type="journal article" date="2021" name="Nat. Commun.">
        <title>Genetic determinants of endophytism in the Arabidopsis root mycobiome.</title>
        <authorList>
            <person name="Mesny F."/>
            <person name="Miyauchi S."/>
            <person name="Thiergart T."/>
            <person name="Pickel B."/>
            <person name="Atanasova L."/>
            <person name="Karlsson M."/>
            <person name="Huettel B."/>
            <person name="Barry K.W."/>
            <person name="Haridas S."/>
            <person name="Chen C."/>
            <person name="Bauer D."/>
            <person name="Andreopoulos W."/>
            <person name="Pangilinan J."/>
            <person name="LaButti K."/>
            <person name="Riley R."/>
            <person name="Lipzen A."/>
            <person name="Clum A."/>
            <person name="Drula E."/>
            <person name="Henrissat B."/>
            <person name="Kohler A."/>
            <person name="Grigoriev I.V."/>
            <person name="Martin F.M."/>
            <person name="Hacquard S."/>
        </authorList>
    </citation>
    <scope>NUCLEOTIDE SEQUENCE</scope>
    <source>
        <strain evidence="3">MPI-SDFR-AT-0073</strain>
    </source>
</reference>
<dbReference type="GO" id="GO:0016491">
    <property type="term" value="F:oxidoreductase activity"/>
    <property type="evidence" value="ECO:0007669"/>
    <property type="project" value="InterPro"/>
</dbReference>
<keyword evidence="1" id="KW-0175">Coiled coil</keyword>
<protein>
    <submittedName>
        <fullName evidence="3">Zinc-containing alcohol dehydrogenase</fullName>
    </submittedName>
</protein>
<dbReference type="Gene3D" id="3.40.50.720">
    <property type="entry name" value="NAD(P)-binding Rossmann-like Domain"/>
    <property type="match status" value="1"/>
</dbReference>
<proteinExistence type="predicted"/>
<dbReference type="PANTHER" id="PTHR45033:SF2">
    <property type="entry name" value="ZINC-TYPE ALCOHOL DEHYDROGENASE-LIKE PROTEIN C1773.06C"/>
    <property type="match status" value="1"/>
</dbReference>
<dbReference type="InterPro" id="IPR013154">
    <property type="entry name" value="ADH-like_N"/>
</dbReference>
<dbReference type="InterPro" id="IPR013149">
    <property type="entry name" value="ADH-like_C"/>
</dbReference>
<sequence length="357" mass="37713">MARQWILNSQEGFETSLKYQENVSIPSTDELGLHDVLVKIQAASLNYREIVIAGPGGVNGPITPPIVPGCDGAGIVEAVGSSVRDFRPGDRVVTYFAPKLVESSGDDAQSSIADVSAMLGQGTDGTLRSRAVFSEAALVQAPKTLGPLPASTLTCTWLTAWNILFGLRGQEAGPGTWILVQGTGGVSVATLQLAAAAGITVVATTSTEDKGNRLRSLGAAHTVNYRENSDWGKEARGLTPGGRGFDIVVDIGGDQTLPQSLAAVRVDGLVAVIGQVAEVGAPVPLFAALLHTCIVRGLLGGSRAQLRELVRYIDEKGIEPVVDDVVFELAEAKDAYRRLKEKKHFAKVMIRIDHPDN</sequence>